<dbReference type="Proteomes" id="UP000676386">
    <property type="component" value="Unassembled WGS sequence"/>
</dbReference>
<comment type="caution">
    <text evidence="1">The sequence shown here is derived from an EMBL/GenBank/DDBJ whole genome shotgun (WGS) entry which is preliminary data.</text>
</comment>
<dbReference type="RefSeq" id="WP_211976391.1">
    <property type="nucleotide sequence ID" value="NZ_CBFHAM010000061.1"/>
</dbReference>
<accession>A0ABS5J7T5</accession>
<organism evidence="1 2">
    <name type="scientific">Chitinophaga hostae</name>
    <dbReference type="NCBI Taxonomy" id="2831022"/>
    <lineage>
        <taxon>Bacteria</taxon>
        <taxon>Pseudomonadati</taxon>
        <taxon>Bacteroidota</taxon>
        <taxon>Chitinophagia</taxon>
        <taxon>Chitinophagales</taxon>
        <taxon>Chitinophagaceae</taxon>
        <taxon>Chitinophaga</taxon>
    </lineage>
</organism>
<reference evidence="1 2" key="1">
    <citation type="submission" date="2021-04" db="EMBL/GenBank/DDBJ databases">
        <title>Chitinophaga sp. nov., isolated from the rhizosphere soil.</title>
        <authorList>
            <person name="He S."/>
        </authorList>
    </citation>
    <scope>NUCLEOTIDE SEQUENCE [LARGE SCALE GENOMIC DNA]</scope>
    <source>
        <strain evidence="1 2">2R12</strain>
    </source>
</reference>
<dbReference type="InterPro" id="IPR053842">
    <property type="entry name" value="NikA-like"/>
</dbReference>
<evidence type="ECO:0000313" key="2">
    <source>
        <dbReference type="Proteomes" id="UP000676386"/>
    </source>
</evidence>
<evidence type="ECO:0000313" key="1">
    <source>
        <dbReference type="EMBL" id="MBS0031245.1"/>
    </source>
</evidence>
<keyword evidence="2" id="KW-1185">Reference proteome</keyword>
<sequence>MTQENKQTKKKVGRPSKGIKKDQFLAIKCNQWERSIIEAKASASNLTISEYLRKMGVAGKIDRREKVFPKEVLELTGTLNHLAANLNQIARIRNGIEQLSLKELSELKVQSGDLKALAEQIKAYFL</sequence>
<protein>
    <submittedName>
        <fullName evidence="1">Mobilization protein</fullName>
    </submittedName>
</protein>
<dbReference type="Pfam" id="PF21983">
    <property type="entry name" value="NikA-like"/>
    <property type="match status" value="1"/>
</dbReference>
<dbReference type="EMBL" id="JAGTXB010000021">
    <property type="protein sequence ID" value="MBS0031245.1"/>
    <property type="molecule type" value="Genomic_DNA"/>
</dbReference>
<gene>
    <name evidence="1" type="ORF">KE626_28205</name>
</gene>
<proteinExistence type="predicted"/>
<name>A0ABS5J7T5_9BACT</name>